<dbReference type="AlphaFoldDB" id="A0A1N6KQF5"/>
<dbReference type="Proteomes" id="UP000185151">
    <property type="component" value="Unassembled WGS sequence"/>
</dbReference>
<sequence>MPNRLYARLNTRLVARPGARRTPQPAALRLTTRAALAALLSLPCLAFAQVQAVTNQPVNLMAGPGDDYPVVTGLAPNQPVEVMGCVSGYEWCDVALDDLRGWVYGGALTYAYEGNYVPLPSYGAVIGLPVVVFSIDSYWDNYYHGRPWYGDRDRWRHGGPPGYPGGHPNQPPPYQGHPYGAPGQPHPNQGAPYPPPMQGQGQPVYRPNAGPVPVPHGGPAPQQAPQQQYGGRPPAQPQPRPQPQPQAQPQGRGQPNEGRREPPQSQ</sequence>
<dbReference type="RefSeq" id="WP_074298916.1">
    <property type="nucleotide sequence ID" value="NZ_FSRU01000002.1"/>
</dbReference>
<feature type="domain" description="SH3b" evidence="3">
    <location>
        <begin position="48"/>
        <end position="112"/>
    </location>
</feature>
<evidence type="ECO:0000259" key="3">
    <source>
        <dbReference type="SMART" id="SM00287"/>
    </source>
</evidence>
<dbReference type="OrthoDB" id="8854384at2"/>
<dbReference type="EMBL" id="FSRU01000002">
    <property type="protein sequence ID" value="SIO58754.1"/>
    <property type="molecule type" value="Genomic_DNA"/>
</dbReference>
<proteinExistence type="predicted"/>
<reference evidence="4 5" key="1">
    <citation type="submission" date="2016-11" db="EMBL/GenBank/DDBJ databases">
        <authorList>
            <person name="Jaros S."/>
            <person name="Januszkiewicz K."/>
            <person name="Wedrychowicz H."/>
        </authorList>
    </citation>
    <scope>NUCLEOTIDE SEQUENCE [LARGE SCALE GENOMIC DNA]</scope>
    <source>
        <strain evidence="4 5">GAS95</strain>
    </source>
</reference>
<feature type="compositionally biased region" description="Low complexity" evidence="1">
    <location>
        <begin position="219"/>
        <end position="233"/>
    </location>
</feature>
<dbReference type="InterPro" id="IPR003646">
    <property type="entry name" value="SH3-like_bac-type"/>
</dbReference>
<name>A0A1N6KQF5_9BURK</name>
<feature type="compositionally biased region" description="Basic and acidic residues" evidence="1">
    <location>
        <begin position="257"/>
        <end position="266"/>
    </location>
</feature>
<keyword evidence="2" id="KW-0732">Signal</keyword>
<keyword evidence="5" id="KW-1185">Reference proteome</keyword>
<feature type="signal peptide" evidence="2">
    <location>
        <begin position="1"/>
        <end position="48"/>
    </location>
</feature>
<gene>
    <name evidence="4" type="ORF">SAMN05444165_4266</name>
</gene>
<evidence type="ECO:0000313" key="4">
    <source>
        <dbReference type="EMBL" id="SIO58754.1"/>
    </source>
</evidence>
<dbReference type="Gene3D" id="2.30.30.40">
    <property type="entry name" value="SH3 Domains"/>
    <property type="match status" value="1"/>
</dbReference>
<dbReference type="SMART" id="SM00287">
    <property type="entry name" value="SH3b"/>
    <property type="match status" value="1"/>
</dbReference>
<feature type="compositionally biased region" description="Low complexity" evidence="1">
    <location>
        <begin position="198"/>
        <end position="209"/>
    </location>
</feature>
<evidence type="ECO:0000313" key="5">
    <source>
        <dbReference type="Proteomes" id="UP000185151"/>
    </source>
</evidence>
<dbReference type="Pfam" id="PF08239">
    <property type="entry name" value="SH3_3"/>
    <property type="match status" value="1"/>
</dbReference>
<evidence type="ECO:0000256" key="2">
    <source>
        <dbReference type="SAM" id="SignalP"/>
    </source>
</evidence>
<evidence type="ECO:0000256" key="1">
    <source>
        <dbReference type="SAM" id="MobiDB-lite"/>
    </source>
</evidence>
<feature type="chain" id="PRO_5009936957" evidence="2">
    <location>
        <begin position="49"/>
        <end position="266"/>
    </location>
</feature>
<feature type="compositionally biased region" description="Low complexity" evidence="1">
    <location>
        <begin position="176"/>
        <end position="191"/>
    </location>
</feature>
<feature type="compositionally biased region" description="Pro residues" evidence="1">
    <location>
        <begin position="234"/>
        <end position="246"/>
    </location>
</feature>
<protein>
    <submittedName>
        <fullName evidence="4">Uncharacterized conserved protein YraI</fullName>
    </submittedName>
</protein>
<feature type="region of interest" description="Disordered" evidence="1">
    <location>
        <begin position="159"/>
        <end position="266"/>
    </location>
</feature>
<organism evidence="4 5">
    <name type="scientific">Paraburkholderia phenazinium</name>
    <dbReference type="NCBI Taxonomy" id="60549"/>
    <lineage>
        <taxon>Bacteria</taxon>
        <taxon>Pseudomonadati</taxon>
        <taxon>Pseudomonadota</taxon>
        <taxon>Betaproteobacteria</taxon>
        <taxon>Burkholderiales</taxon>
        <taxon>Burkholderiaceae</taxon>
        <taxon>Paraburkholderia</taxon>
    </lineage>
</organism>
<accession>A0A1N6KQF5</accession>